<name>A0AAV8YLJ3_9CUCU</name>
<evidence type="ECO:0000313" key="2">
    <source>
        <dbReference type="EMBL" id="KAJ8952209.1"/>
    </source>
</evidence>
<organism evidence="2 3">
    <name type="scientific">Aromia moschata</name>
    <dbReference type="NCBI Taxonomy" id="1265417"/>
    <lineage>
        <taxon>Eukaryota</taxon>
        <taxon>Metazoa</taxon>
        <taxon>Ecdysozoa</taxon>
        <taxon>Arthropoda</taxon>
        <taxon>Hexapoda</taxon>
        <taxon>Insecta</taxon>
        <taxon>Pterygota</taxon>
        <taxon>Neoptera</taxon>
        <taxon>Endopterygota</taxon>
        <taxon>Coleoptera</taxon>
        <taxon>Polyphaga</taxon>
        <taxon>Cucujiformia</taxon>
        <taxon>Chrysomeloidea</taxon>
        <taxon>Cerambycidae</taxon>
        <taxon>Cerambycinae</taxon>
        <taxon>Callichromatini</taxon>
        <taxon>Aromia</taxon>
    </lineage>
</organism>
<comment type="caution">
    <text evidence="2">The sequence shown here is derived from an EMBL/GenBank/DDBJ whole genome shotgun (WGS) entry which is preliminary data.</text>
</comment>
<proteinExistence type="predicted"/>
<comment type="subcellular location">
    <subcellularLocation>
        <location evidence="1">Nucleus</location>
    </subcellularLocation>
</comment>
<evidence type="ECO:0000256" key="1">
    <source>
        <dbReference type="ARBA" id="ARBA00004123"/>
    </source>
</evidence>
<protein>
    <recommendedName>
        <fullName evidence="4">Transposase</fullName>
    </recommendedName>
</protein>
<dbReference type="Proteomes" id="UP001162162">
    <property type="component" value="Unassembled WGS sequence"/>
</dbReference>
<sequence length="82" mass="9460">MYPNRREPDLKIFKNLYDRLGETGSFCPERDSTGRPKTLNPDEEEEILVRVAENPELSTRRIAMETGIYRVSQKTLMPNGTS</sequence>
<reference evidence="2" key="1">
    <citation type="journal article" date="2023" name="Insect Mol. Biol.">
        <title>Genome sequencing provides insights into the evolution of gene families encoding plant cell wall-degrading enzymes in longhorned beetles.</title>
        <authorList>
            <person name="Shin N.R."/>
            <person name="Okamura Y."/>
            <person name="Kirsch R."/>
            <person name="Pauchet Y."/>
        </authorList>
    </citation>
    <scope>NUCLEOTIDE SEQUENCE</scope>
    <source>
        <strain evidence="2">AMC_N1</strain>
    </source>
</reference>
<dbReference type="SUPFAM" id="SSF46689">
    <property type="entry name" value="Homeodomain-like"/>
    <property type="match status" value="1"/>
</dbReference>
<dbReference type="AlphaFoldDB" id="A0AAV8YLJ3"/>
<evidence type="ECO:0008006" key="4">
    <source>
        <dbReference type="Google" id="ProtNLM"/>
    </source>
</evidence>
<dbReference type="InterPro" id="IPR009057">
    <property type="entry name" value="Homeodomain-like_sf"/>
</dbReference>
<evidence type="ECO:0000313" key="3">
    <source>
        <dbReference type="Proteomes" id="UP001162162"/>
    </source>
</evidence>
<accession>A0AAV8YLJ3</accession>
<gene>
    <name evidence="2" type="ORF">NQ318_022659</name>
</gene>
<dbReference type="EMBL" id="JAPWTK010000072">
    <property type="protein sequence ID" value="KAJ8952209.1"/>
    <property type="molecule type" value="Genomic_DNA"/>
</dbReference>
<keyword evidence="3" id="KW-1185">Reference proteome</keyword>
<dbReference type="GO" id="GO:0005634">
    <property type="term" value="C:nucleus"/>
    <property type="evidence" value="ECO:0007669"/>
    <property type="project" value="UniProtKB-SubCell"/>
</dbReference>